<evidence type="ECO:0000256" key="1">
    <source>
        <dbReference type="SAM" id="MobiDB-lite"/>
    </source>
</evidence>
<gene>
    <name evidence="2" type="ORF">THMIRHAT_18650</name>
</gene>
<sequence>MTTTNTTAKPTTPTKVVSKPANKASTTTTELVEKLEEVMQTTPAAKTPHIADVVKAFPRRRVWPD</sequence>
<dbReference type="AlphaFoldDB" id="A0A6F8PPS8"/>
<feature type="compositionally biased region" description="Low complexity" evidence="1">
    <location>
        <begin position="1"/>
        <end position="15"/>
    </location>
</feature>
<name>A0A6F8PPS8_9GAMM</name>
<dbReference type="KEGG" id="tzo:THMIRHAT_18650"/>
<accession>A0A6F8PPS8</accession>
<keyword evidence="3" id="KW-1185">Reference proteome</keyword>
<dbReference type="Proteomes" id="UP000501466">
    <property type="component" value="Chromosome"/>
</dbReference>
<proteinExistence type="predicted"/>
<reference evidence="3" key="1">
    <citation type="submission" date="2019-11" db="EMBL/GenBank/DDBJ databases">
        <title>Isolation and characterization of two novel species in the genus Thiomicrorhabdus.</title>
        <authorList>
            <person name="Mochizuki J."/>
            <person name="Kojima H."/>
            <person name="Fukui M."/>
        </authorList>
    </citation>
    <scope>NUCLEOTIDE SEQUENCE [LARGE SCALE GENOMIC DNA]</scope>
    <source>
        <strain evidence="3">AkT22</strain>
    </source>
</reference>
<dbReference type="EMBL" id="AP021888">
    <property type="protein sequence ID" value="BBP44119.1"/>
    <property type="molecule type" value="Genomic_DNA"/>
</dbReference>
<organism evidence="2 3">
    <name type="scientific">Thiosulfativibrio zosterae</name>
    <dbReference type="NCBI Taxonomy" id="2675053"/>
    <lineage>
        <taxon>Bacteria</taxon>
        <taxon>Pseudomonadati</taxon>
        <taxon>Pseudomonadota</taxon>
        <taxon>Gammaproteobacteria</taxon>
        <taxon>Thiotrichales</taxon>
        <taxon>Piscirickettsiaceae</taxon>
        <taxon>Thiosulfativibrio</taxon>
    </lineage>
</organism>
<evidence type="ECO:0000313" key="2">
    <source>
        <dbReference type="EMBL" id="BBP44119.1"/>
    </source>
</evidence>
<evidence type="ECO:0000313" key="3">
    <source>
        <dbReference type="Proteomes" id="UP000501466"/>
    </source>
</evidence>
<dbReference type="RefSeq" id="WP_173291867.1">
    <property type="nucleotide sequence ID" value="NZ_AP021888.1"/>
</dbReference>
<feature type="region of interest" description="Disordered" evidence="1">
    <location>
        <begin position="1"/>
        <end position="26"/>
    </location>
</feature>
<protein>
    <submittedName>
        <fullName evidence="2">Uncharacterized protein</fullName>
    </submittedName>
</protein>